<organism evidence="1 2">
    <name type="scientific">Burkholderia ambifaria IOP40-10</name>
    <dbReference type="NCBI Taxonomy" id="396596"/>
    <lineage>
        <taxon>Bacteria</taxon>
        <taxon>Pseudomonadati</taxon>
        <taxon>Pseudomonadota</taxon>
        <taxon>Betaproteobacteria</taxon>
        <taxon>Burkholderiales</taxon>
        <taxon>Burkholderiaceae</taxon>
        <taxon>Burkholderia</taxon>
        <taxon>Burkholderia cepacia complex</taxon>
    </lineage>
</organism>
<proteinExistence type="predicted"/>
<sequence>MSVGALSHYWTNALGVDAFDRHRDDDVLLQRTRWGKLRAVSDFPLRIRLGPQQSADHHSDRRRFRCAVGMHEGYSPRLCFEPTDDARYARRPDHRPSRIEASLGRVGCSGSPSPRCLLNPKGALARDSRRVLCVLCLREIECNLRQIVAVDLTNGNLLFCLIFEGGFVRDVIHSTVSHRHIQAHGRMSRPSCRLGRA</sequence>
<evidence type="ECO:0000313" key="1">
    <source>
        <dbReference type="EMBL" id="EDS99710.1"/>
    </source>
</evidence>
<evidence type="ECO:0000313" key="2">
    <source>
        <dbReference type="Proteomes" id="UP000005463"/>
    </source>
</evidence>
<protein>
    <submittedName>
        <fullName evidence="1">Uncharacterized protein</fullName>
    </submittedName>
</protein>
<name>B1FRW1_9BURK</name>
<dbReference type="AlphaFoldDB" id="B1FRW1"/>
<dbReference type="EMBL" id="ABLC01000466">
    <property type="protein sequence ID" value="EDS99710.1"/>
    <property type="molecule type" value="Genomic_DNA"/>
</dbReference>
<dbReference type="Proteomes" id="UP000005463">
    <property type="component" value="Unassembled WGS sequence"/>
</dbReference>
<reference evidence="1 2" key="1">
    <citation type="submission" date="2008-03" db="EMBL/GenBank/DDBJ databases">
        <title>Sequencing of the draft genome and assembly of Burkholderia ambifaria IOP40-10.</title>
        <authorList>
            <consortium name="US DOE Joint Genome Institute (JGI-PGF)"/>
            <person name="Copeland A."/>
            <person name="Lucas S."/>
            <person name="Lapidus A."/>
            <person name="Glavina del Rio T."/>
            <person name="Dalin E."/>
            <person name="Tice H."/>
            <person name="Bruce D."/>
            <person name="Goodwin L."/>
            <person name="Pitluck S."/>
            <person name="Larimer F."/>
            <person name="Land M.L."/>
            <person name="Hauser L."/>
            <person name="Tiedje J."/>
            <person name="Richardson P."/>
        </authorList>
    </citation>
    <scope>NUCLEOTIDE SEQUENCE [LARGE SCALE GENOMIC DNA]</scope>
    <source>
        <strain evidence="1 2">IOP40-10</strain>
    </source>
</reference>
<gene>
    <name evidence="1" type="ORF">BamIOP4010DRAFT_6774</name>
</gene>
<accession>B1FRW1</accession>
<comment type="caution">
    <text evidence="1">The sequence shown here is derived from an EMBL/GenBank/DDBJ whole genome shotgun (WGS) entry which is preliminary data.</text>
</comment>